<dbReference type="Pfam" id="PF04314">
    <property type="entry name" value="PCuAC"/>
    <property type="match status" value="1"/>
</dbReference>
<feature type="transmembrane region" description="Helical" evidence="2">
    <location>
        <begin position="21"/>
        <end position="45"/>
    </location>
</feature>
<keyword evidence="2" id="KW-1133">Transmembrane helix</keyword>
<keyword evidence="2" id="KW-0812">Transmembrane</keyword>
<keyword evidence="2" id="KW-0472">Membrane</keyword>
<organism evidence="3 4">
    <name type="scientific">Rhodococcus ruber</name>
    <dbReference type="NCBI Taxonomy" id="1830"/>
    <lineage>
        <taxon>Bacteria</taxon>
        <taxon>Bacillati</taxon>
        <taxon>Actinomycetota</taxon>
        <taxon>Actinomycetes</taxon>
        <taxon>Mycobacteriales</taxon>
        <taxon>Nocardiaceae</taxon>
        <taxon>Rhodococcus</taxon>
    </lineage>
</organism>
<gene>
    <name evidence="3" type="ORF">RHRU231_350046</name>
</gene>
<sequence>MVSSVRLCDSDSMSDRAHPASWWTVLSVLTAVLVALVCGVVLWAFMPPVVFFPYFALASSALVILGVVWAGLGLLGWFRYRALRASAVAPVLVVLTVVLVALSVPSRVAFAVSRNALAAEARQCPQSWTDQRIGMYRIWQIRPVEGGCLSFIEGGLIDSIGLAYLPDGAPHLGAPRRDGEIGYTPYSGPWYRFVQRFQPGRRPGHRRSARAWGTPGTTASCPDRDRPRRGQHRRAGYARCSRPRTRKVNAVSMIVSVPRRLRRAGLALTIAAAVGSTVGCGAGQISQTATQQAAVNGNDARLGALHLLNVYFHAEPTESARARYGQVRLSFTVVNNSLDTERLVSTDSPAASLTLDGPVQARQIRPGTSLSAGQPVEQFDKPTAPDEPLTVRAQMPAESIRPGLTHPVTFTFAEAGPVTLAVPFDAWTPAEPLPTQRPLPPLPAHP</sequence>
<dbReference type="Gene3D" id="2.60.40.1890">
    <property type="entry name" value="PCu(A)C copper chaperone"/>
    <property type="match status" value="1"/>
</dbReference>
<name>A0A098BGJ3_9NOCA</name>
<evidence type="ECO:0000256" key="1">
    <source>
        <dbReference type="SAM" id="MobiDB-lite"/>
    </source>
</evidence>
<reference evidence="3 4" key="1">
    <citation type="journal article" date="2014" name="Genome Announc.">
        <title>Draft Genome Sequence of Propane- and Butane-Oxidizing Actinobacterium Rhodococcus ruber IEGM 231.</title>
        <authorList>
            <person name="Ivshina I.B."/>
            <person name="Kuyukina M.S."/>
            <person name="Krivoruchko A.V."/>
            <person name="Barbe V."/>
            <person name="Fischer C."/>
        </authorList>
    </citation>
    <scope>NUCLEOTIDE SEQUENCE [LARGE SCALE GENOMIC DNA]</scope>
</reference>
<protein>
    <submittedName>
        <fullName evidence="3">Uncharacterized protein</fullName>
    </submittedName>
</protein>
<evidence type="ECO:0000313" key="4">
    <source>
        <dbReference type="Proteomes" id="UP000042997"/>
    </source>
</evidence>
<dbReference type="Proteomes" id="UP000042997">
    <property type="component" value="Unassembled WGS sequence"/>
</dbReference>
<dbReference type="AlphaFoldDB" id="A0A098BGJ3"/>
<feature type="region of interest" description="Disordered" evidence="1">
    <location>
        <begin position="201"/>
        <end position="238"/>
    </location>
</feature>
<dbReference type="InterPro" id="IPR036182">
    <property type="entry name" value="PCuAC_sf"/>
</dbReference>
<proteinExistence type="predicted"/>
<dbReference type="InterPro" id="IPR007410">
    <property type="entry name" value="LpqE-like"/>
</dbReference>
<feature type="transmembrane region" description="Helical" evidence="2">
    <location>
        <begin position="51"/>
        <end position="78"/>
    </location>
</feature>
<accession>A0A098BGJ3</accession>
<feature type="region of interest" description="Disordered" evidence="1">
    <location>
        <begin position="368"/>
        <end position="388"/>
    </location>
</feature>
<dbReference type="EMBL" id="CCSD01000045">
    <property type="protein sequence ID" value="CDZ87829.1"/>
    <property type="molecule type" value="Genomic_DNA"/>
</dbReference>
<feature type="compositionally biased region" description="Basic residues" evidence="1">
    <location>
        <begin position="229"/>
        <end position="238"/>
    </location>
</feature>
<evidence type="ECO:0000256" key="2">
    <source>
        <dbReference type="SAM" id="Phobius"/>
    </source>
</evidence>
<evidence type="ECO:0000313" key="3">
    <source>
        <dbReference type="EMBL" id="CDZ87829.1"/>
    </source>
</evidence>
<feature type="transmembrane region" description="Helical" evidence="2">
    <location>
        <begin position="85"/>
        <end position="104"/>
    </location>
</feature>